<dbReference type="AlphaFoldDB" id="A0A1G1Y2F9"/>
<dbReference type="InterPro" id="IPR009061">
    <property type="entry name" value="DNA-bd_dom_put_sf"/>
</dbReference>
<feature type="domain" description="Helix-turn-helix" evidence="1">
    <location>
        <begin position="6"/>
        <end position="53"/>
    </location>
</feature>
<proteinExistence type="predicted"/>
<dbReference type="InterPro" id="IPR041657">
    <property type="entry name" value="HTH_17"/>
</dbReference>
<evidence type="ECO:0000259" key="1">
    <source>
        <dbReference type="Pfam" id="PF12728"/>
    </source>
</evidence>
<sequence>MRKKKFLTIEKVAKHLQIGERSVYRYVKEGKLRASKIGYWRITEKDLRDFIKESTNTSK</sequence>
<dbReference type="EMBL" id="MHIE01000013">
    <property type="protein sequence ID" value="OGY45757.1"/>
    <property type="molecule type" value="Genomic_DNA"/>
</dbReference>
<evidence type="ECO:0000313" key="2">
    <source>
        <dbReference type="EMBL" id="OGY45757.1"/>
    </source>
</evidence>
<evidence type="ECO:0000313" key="3">
    <source>
        <dbReference type="Proteomes" id="UP000178240"/>
    </source>
</evidence>
<dbReference type="GO" id="GO:0003677">
    <property type="term" value="F:DNA binding"/>
    <property type="evidence" value="ECO:0007669"/>
    <property type="project" value="InterPro"/>
</dbReference>
<name>A0A1G1Y2F9_9BACT</name>
<dbReference type="Pfam" id="PF12728">
    <property type="entry name" value="HTH_17"/>
    <property type="match status" value="1"/>
</dbReference>
<dbReference type="STRING" id="1797535.A2744_00035"/>
<comment type="caution">
    <text evidence="2">The sequence shown here is derived from an EMBL/GenBank/DDBJ whole genome shotgun (WGS) entry which is preliminary data.</text>
</comment>
<dbReference type="InterPro" id="IPR010093">
    <property type="entry name" value="SinI_DNA-bd"/>
</dbReference>
<dbReference type="NCBIfam" id="TIGR01764">
    <property type="entry name" value="excise"/>
    <property type="match status" value="1"/>
</dbReference>
<dbReference type="SUPFAM" id="SSF46955">
    <property type="entry name" value="Putative DNA-binding domain"/>
    <property type="match status" value="1"/>
</dbReference>
<accession>A0A1G1Y2F9</accession>
<protein>
    <recommendedName>
        <fullName evidence="1">Helix-turn-helix domain-containing protein</fullName>
    </recommendedName>
</protein>
<gene>
    <name evidence="2" type="ORF">A2744_00035</name>
</gene>
<dbReference type="Proteomes" id="UP000178240">
    <property type="component" value="Unassembled WGS sequence"/>
</dbReference>
<reference evidence="2 3" key="1">
    <citation type="journal article" date="2016" name="Nat. Commun.">
        <title>Thousands of microbial genomes shed light on interconnected biogeochemical processes in an aquifer system.</title>
        <authorList>
            <person name="Anantharaman K."/>
            <person name="Brown C.T."/>
            <person name="Hug L.A."/>
            <person name="Sharon I."/>
            <person name="Castelle C.J."/>
            <person name="Probst A.J."/>
            <person name="Thomas B.C."/>
            <person name="Singh A."/>
            <person name="Wilkins M.J."/>
            <person name="Karaoz U."/>
            <person name="Brodie E.L."/>
            <person name="Williams K.H."/>
            <person name="Hubbard S.S."/>
            <person name="Banfield J.F."/>
        </authorList>
    </citation>
    <scope>NUCLEOTIDE SEQUENCE [LARGE SCALE GENOMIC DNA]</scope>
</reference>
<organism evidence="2 3">
    <name type="scientific">Candidatus Buchananbacteria bacterium RIFCSPHIGHO2_01_FULL_44_11</name>
    <dbReference type="NCBI Taxonomy" id="1797535"/>
    <lineage>
        <taxon>Bacteria</taxon>
        <taxon>Candidatus Buchananiibacteriota</taxon>
    </lineage>
</organism>